<gene>
    <name evidence="7" type="ORF">TVAG_493990</name>
</gene>
<keyword evidence="7" id="KW-0436">Ligase</keyword>
<dbReference type="KEGG" id="tva:4775471"/>
<keyword evidence="8" id="KW-1185">Reference proteome</keyword>
<accession>A2DQ30</accession>
<dbReference type="RefSeq" id="XP_001329592.1">
    <property type="nucleotide sequence ID" value="XM_001329557.1"/>
</dbReference>
<dbReference type="STRING" id="5722.A2DQ30"/>
<dbReference type="GO" id="GO:0061630">
    <property type="term" value="F:ubiquitin protein ligase activity"/>
    <property type="evidence" value="ECO:0000318"/>
    <property type="project" value="GO_Central"/>
</dbReference>
<reference evidence="7" key="1">
    <citation type="submission" date="2006-10" db="EMBL/GenBank/DDBJ databases">
        <authorList>
            <person name="Amadeo P."/>
            <person name="Zhao Q."/>
            <person name="Wortman J."/>
            <person name="Fraser-Liggett C."/>
            <person name="Carlton J."/>
        </authorList>
    </citation>
    <scope>NUCLEOTIDE SEQUENCE</scope>
    <source>
        <strain evidence="7">G3</strain>
    </source>
</reference>
<dbReference type="InterPro" id="IPR042556">
    <property type="entry name" value="AZUL_sf"/>
</dbReference>
<dbReference type="GO" id="GO:0000209">
    <property type="term" value="P:protein polyubiquitination"/>
    <property type="evidence" value="ECO:0007669"/>
    <property type="project" value="InterPro"/>
</dbReference>
<evidence type="ECO:0000256" key="4">
    <source>
        <dbReference type="ARBA" id="ARBA00022786"/>
    </source>
</evidence>
<dbReference type="VEuPathDB" id="TrichDB:TVAGG3_0384950"/>
<dbReference type="Gene3D" id="3.30.2160.10">
    <property type="entry name" value="Hect, E3 ligase catalytic domain"/>
    <property type="match status" value="1"/>
</dbReference>
<dbReference type="VEuPathDB" id="TrichDB:TVAG_493990"/>
<dbReference type="EMBL" id="DS113230">
    <property type="protein sequence ID" value="EAY17457.1"/>
    <property type="molecule type" value="Genomic_DNA"/>
</dbReference>
<sequence length="682" mass="78419">MSDEGDANIDKYYQLYLAQLTSGCDSLTCTSRHCRSSPNFEHRDKQLQIIALELAEDDSEHLCKHLSPLLTNPKNIEFLAKDAISFQKLIRQQHLSDEDLNNIQLSFTHVDIFCHILLGDDGIITPNNLLFDDSMIDDFYKGIKRNPKILSEYKDFPQLIDMILAKPPSLTKIRGIILLLLLYGVHTCKNYINIYHTVAAFQQIEIYVLFAALSNHPLLLSHILETTHAFIRKYLIDNPDEHPHSTSMHVIAAVMQMFYTANLNFDVPLPSNVFYNEKFCDKLDPRCEAELINITSFSYIIMPAILSLTFKTRTIEQERVLKSIVGNFGRRNLDIRVRRDKILEDAFMQLRNSRSLPFELPIKIHFEGETGKDDGGLSREFFGLISQQMIDPSFSMFTVVNGSYHWFNIMFKGDPGYFKFVGTIVGLAAVNSYNLNVQFPSLLFKKLVGKKLILDDLAEIDPAFVQQVKTFDGDWAEWGLSFEVSVQDIDGTLKSIELKKGGSDIALTNDNYKEYIQLYMEYYMITSIEIPYQYFERGFKEVVENNDKMKASETLKCLSYDELQELVCGSQKFDWSEFKRNVKYSGQYTPTSKTIQMFWKIFEEFDEKQKRNLLTFITSLTVAPVGGLKNVPITIEYSGEVAKFPSSHTCNLLFVLPDYKDEQKLRDNLLICLQNTEGFGAI</sequence>
<comment type="catalytic activity">
    <reaction evidence="1">
        <text>S-ubiquitinyl-[E2 ubiquitin-conjugating enzyme]-L-cysteine + [acceptor protein]-L-lysine = [E2 ubiquitin-conjugating enzyme]-L-cysteine + N(6)-ubiquitinyl-[acceptor protein]-L-lysine.</text>
        <dbReference type="EC" id="2.3.2.26"/>
    </reaction>
</comment>
<dbReference type="AlphaFoldDB" id="A2DQ30"/>
<dbReference type="Gene3D" id="6.10.130.10">
    <property type="entry name" value="Ubiquitin-protein ligase E3A, N-terminal zinc-binding domain (AZUL)"/>
    <property type="match status" value="1"/>
</dbReference>
<dbReference type="GO" id="GO:0016874">
    <property type="term" value="F:ligase activity"/>
    <property type="evidence" value="ECO:0007669"/>
    <property type="project" value="UniProtKB-KW"/>
</dbReference>
<dbReference type="InParanoid" id="A2DQ30"/>
<proteinExistence type="predicted"/>
<organism evidence="7 8">
    <name type="scientific">Trichomonas vaginalis (strain ATCC PRA-98 / G3)</name>
    <dbReference type="NCBI Taxonomy" id="412133"/>
    <lineage>
        <taxon>Eukaryota</taxon>
        <taxon>Metamonada</taxon>
        <taxon>Parabasalia</taxon>
        <taxon>Trichomonadida</taxon>
        <taxon>Trichomonadidae</taxon>
        <taxon>Trichomonas</taxon>
    </lineage>
</organism>
<reference evidence="7" key="2">
    <citation type="journal article" date="2007" name="Science">
        <title>Draft genome sequence of the sexually transmitted pathogen Trichomonas vaginalis.</title>
        <authorList>
            <person name="Carlton J.M."/>
            <person name="Hirt R.P."/>
            <person name="Silva J.C."/>
            <person name="Delcher A.L."/>
            <person name="Schatz M."/>
            <person name="Zhao Q."/>
            <person name="Wortman J.R."/>
            <person name="Bidwell S.L."/>
            <person name="Alsmark U.C.M."/>
            <person name="Besteiro S."/>
            <person name="Sicheritz-Ponten T."/>
            <person name="Noel C.J."/>
            <person name="Dacks J.B."/>
            <person name="Foster P.G."/>
            <person name="Simillion C."/>
            <person name="Van de Peer Y."/>
            <person name="Miranda-Saavedra D."/>
            <person name="Barton G.J."/>
            <person name="Westrop G.D."/>
            <person name="Mueller S."/>
            <person name="Dessi D."/>
            <person name="Fiori P.L."/>
            <person name="Ren Q."/>
            <person name="Paulsen I."/>
            <person name="Zhang H."/>
            <person name="Bastida-Corcuera F.D."/>
            <person name="Simoes-Barbosa A."/>
            <person name="Brown M.T."/>
            <person name="Hayes R.D."/>
            <person name="Mukherjee M."/>
            <person name="Okumura C.Y."/>
            <person name="Schneider R."/>
            <person name="Smith A.J."/>
            <person name="Vanacova S."/>
            <person name="Villalvazo M."/>
            <person name="Haas B.J."/>
            <person name="Pertea M."/>
            <person name="Feldblyum T.V."/>
            <person name="Utterback T.R."/>
            <person name="Shu C.L."/>
            <person name="Osoegawa K."/>
            <person name="de Jong P.J."/>
            <person name="Hrdy I."/>
            <person name="Horvathova L."/>
            <person name="Zubacova Z."/>
            <person name="Dolezal P."/>
            <person name="Malik S.B."/>
            <person name="Logsdon J.M. Jr."/>
            <person name="Henze K."/>
            <person name="Gupta A."/>
            <person name="Wang C.C."/>
            <person name="Dunne R.L."/>
            <person name="Upcroft J.A."/>
            <person name="Upcroft P."/>
            <person name="White O."/>
            <person name="Salzberg S.L."/>
            <person name="Tang P."/>
            <person name="Chiu C.-H."/>
            <person name="Lee Y.-S."/>
            <person name="Embley T.M."/>
            <person name="Coombs G.H."/>
            <person name="Mottram J.C."/>
            <person name="Tachezy J."/>
            <person name="Fraser-Liggett C.M."/>
            <person name="Johnson P.J."/>
        </authorList>
    </citation>
    <scope>NUCLEOTIDE SEQUENCE [LARGE SCALE GENOMIC DNA]</scope>
    <source>
        <strain evidence="7">G3</strain>
    </source>
</reference>
<evidence type="ECO:0000313" key="7">
    <source>
        <dbReference type="EMBL" id="EAY17457.1"/>
    </source>
</evidence>
<evidence type="ECO:0000313" key="8">
    <source>
        <dbReference type="Proteomes" id="UP000001542"/>
    </source>
</evidence>
<dbReference type="Pfam" id="PF16558">
    <property type="entry name" value="AZUL"/>
    <property type="match status" value="1"/>
</dbReference>
<keyword evidence="3" id="KW-0808">Transferase</keyword>
<evidence type="ECO:0000259" key="6">
    <source>
        <dbReference type="PROSITE" id="PS50237"/>
    </source>
</evidence>
<dbReference type="PROSITE" id="PS50237">
    <property type="entry name" value="HECT"/>
    <property type="match status" value="1"/>
</dbReference>
<dbReference type="InterPro" id="IPR044611">
    <property type="entry name" value="E3A/B/C-like"/>
</dbReference>
<evidence type="ECO:0000256" key="2">
    <source>
        <dbReference type="ARBA" id="ARBA00012485"/>
    </source>
</evidence>
<dbReference type="FunCoup" id="A2DQ30">
    <property type="interactions" value="60"/>
</dbReference>
<dbReference type="eggNOG" id="KOG0941">
    <property type="taxonomic scope" value="Eukaryota"/>
</dbReference>
<dbReference type="EC" id="2.3.2.26" evidence="2"/>
<dbReference type="InterPro" id="IPR032353">
    <property type="entry name" value="AZUL"/>
</dbReference>
<evidence type="ECO:0000256" key="3">
    <source>
        <dbReference type="ARBA" id="ARBA00022679"/>
    </source>
</evidence>
<feature type="active site" description="Glycyl thioester intermediate" evidence="5">
    <location>
        <position position="650"/>
    </location>
</feature>
<dbReference type="InterPro" id="IPR000569">
    <property type="entry name" value="HECT_dom"/>
</dbReference>
<evidence type="ECO:0000256" key="1">
    <source>
        <dbReference type="ARBA" id="ARBA00000885"/>
    </source>
</evidence>
<dbReference type="Gene3D" id="3.30.2410.10">
    <property type="entry name" value="Hect, E3 ligase catalytic domain"/>
    <property type="match status" value="1"/>
</dbReference>
<dbReference type="SMART" id="SM00119">
    <property type="entry name" value="HECTc"/>
    <property type="match status" value="1"/>
</dbReference>
<dbReference type="FunFam" id="3.30.2410.10:FF:000003">
    <property type="entry name" value="probable E3 ubiquitin-protein ligase HERC4 isoform X1"/>
    <property type="match status" value="1"/>
</dbReference>
<dbReference type="PANTHER" id="PTHR45700:SF8">
    <property type="entry name" value="HECT-TYPE E3 UBIQUITIN TRANSFERASE"/>
    <property type="match status" value="1"/>
</dbReference>
<keyword evidence="4 5" id="KW-0833">Ubl conjugation pathway</keyword>
<name>A2DQ30_TRIV3</name>
<dbReference type="Proteomes" id="UP000001542">
    <property type="component" value="Unassembled WGS sequence"/>
</dbReference>
<evidence type="ECO:0000256" key="5">
    <source>
        <dbReference type="PROSITE-ProRule" id="PRU00104"/>
    </source>
</evidence>
<dbReference type="SUPFAM" id="SSF56204">
    <property type="entry name" value="Hect, E3 ligase catalytic domain"/>
    <property type="match status" value="1"/>
</dbReference>
<feature type="domain" description="HECT" evidence="6">
    <location>
        <begin position="352"/>
        <end position="682"/>
    </location>
</feature>
<protein>
    <recommendedName>
        <fullName evidence="2">HECT-type E3 ubiquitin transferase</fullName>
        <ecNumber evidence="2">2.3.2.26</ecNumber>
    </recommendedName>
</protein>
<dbReference type="PANTHER" id="PTHR45700">
    <property type="entry name" value="UBIQUITIN-PROTEIN LIGASE E3C"/>
    <property type="match status" value="1"/>
</dbReference>
<dbReference type="OrthoDB" id="8068875at2759"/>
<dbReference type="Pfam" id="PF00632">
    <property type="entry name" value="HECT"/>
    <property type="match status" value="1"/>
</dbReference>
<dbReference type="SMR" id="A2DQ30"/>
<dbReference type="InterPro" id="IPR035983">
    <property type="entry name" value="Hect_E3_ubiquitin_ligase"/>
</dbReference>
<dbReference type="Gene3D" id="3.90.1750.10">
    <property type="entry name" value="Hect, E3 ligase catalytic domains"/>
    <property type="match status" value="1"/>
</dbReference>